<proteinExistence type="predicted"/>
<comment type="subcellular location">
    <subcellularLocation>
        <location evidence="1">Membrane</location>
        <topology evidence="1">Multi-pass membrane protein</topology>
    </subcellularLocation>
</comment>
<feature type="domain" description="Major facilitator superfamily (MFS) profile" evidence="6">
    <location>
        <begin position="246"/>
        <end position="714"/>
    </location>
</feature>
<dbReference type="PROSITE" id="PS50850">
    <property type="entry name" value="MFS"/>
    <property type="match status" value="1"/>
</dbReference>
<dbReference type="OrthoDB" id="2130629at2759"/>
<feature type="transmembrane region" description="Helical" evidence="5">
    <location>
        <begin position="692"/>
        <end position="710"/>
    </location>
</feature>
<evidence type="ECO:0000256" key="2">
    <source>
        <dbReference type="ARBA" id="ARBA00022692"/>
    </source>
</evidence>
<dbReference type="InterPro" id="IPR020846">
    <property type="entry name" value="MFS_dom"/>
</dbReference>
<dbReference type="VEuPathDB" id="FungiDB:EYZ11_006251"/>
<dbReference type="GO" id="GO:0022857">
    <property type="term" value="F:transmembrane transporter activity"/>
    <property type="evidence" value="ECO:0007669"/>
    <property type="project" value="InterPro"/>
</dbReference>
<dbReference type="RefSeq" id="XP_033421336.1">
    <property type="nucleotide sequence ID" value="XM_033575481.1"/>
</dbReference>
<feature type="transmembrane region" description="Helical" evidence="5">
    <location>
        <begin position="404"/>
        <end position="425"/>
    </location>
</feature>
<dbReference type="Gene3D" id="1.20.1250.20">
    <property type="entry name" value="MFS general substrate transporter like domains"/>
    <property type="match status" value="2"/>
</dbReference>
<keyword evidence="3 5" id="KW-1133">Transmembrane helix</keyword>
<dbReference type="GeneID" id="54333614"/>
<dbReference type="AlphaFoldDB" id="A0A5M9M9J9"/>
<reference evidence="7 8" key="1">
    <citation type="submission" date="2019-08" db="EMBL/GenBank/DDBJ databases">
        <title>The genome sequence of a newly discovered highly antifungal drug resistant Aspergillus species, Aspergillus tanneri NIH 1004.</title>
        <authorList>
            <person name="Mounaud S."/>
            <person name="Singh I."/>
            <person name="Joardar V."/>
            <person name="Pakala S."/>
            <person name="Pakala S."/>
            <person name="Venepally P."/>
            <person name="Chung J.K."/>
            <person name="Losada L."/>
            <person name="Nierman W.C."/>
        </authorList>
    </citation>
    <scope>NUCLEOTIDE SEQUENCE [LARGE SCALE GENOMIC DNA]</scope>
    <source>
        <strain evidence="7 8">NIH1004</strain>
    </source>
</reference>
<sequence length="721" mass="77491">MRTYNFNSSAANANLTWRADGALTGDYNLLGGNDAVIARFRNKLLSNQEFAGDAGYGSELEFGGNGPGGEFELIISALVCNGIVVIYVLDFMTVYPQSWGVYGTASSSLQITHYGELHNTSLTTNNWVRMMPKHAGMRRRAPSRVRIGVGANLAEFRMAIISQVDLARLYPRIASLRPHRGYLSLPQADGALKSSISLGFSALQDGDMSTTTVTTTTHVDSLLLQDNRANSTEDVRLPTSRKFRFQQIVVVIQLFVVTLTASVINGLVVVGLPTITKDLQLPPSLSFWPSSVGSLATASTLLLAGSIADAVGPRWVELVGSLASGALMIGQGLARNGSELVVLRALQGVGLALHLASSVSIITQLLPHGRGRNFAFSCIGLSQPLGFSLGLVVGGILIDTIGWRAGWYISGGITLFFTVIGLWSLPKSNAHRYADRVQNIRTKIDWIGAVLASAFMALLCYLLAIVSADPSRMKSAECVVILCLAATALPSFIAWVHYQVKRNKPALIPNSVWKNTSFSSICATVAVSNAVLNSMELFASLFFQEVQSLSALEASIRILPSLVVGALLNLVIGIFVHKVPAFWIVTITSLLCAGSPLLMAVIQPSWPYWGNAFIAQLLQPVSFDALFTVGLIVITDVFPDHTQALAGAVFNTCAQFGSALGLAVLQVVSTVVTDKSDREEKKALMDGYRASFWTMFGFMVLCTLIGFCGLRKAGKVGLKRE</sequence>
<evidence type="ECO:0000313" key="7">
    <source>
        <dbReference type="EMBL" id="KAA8641974.1"/>
    </source>
</evidence>
<feature type="transmembrane region" description="Helical" evidence="5">
    <location>
        <begin position="582"/>
        <end position="602"/>
    </location>
</feature>
<keyword evidence="2 5" id="KW-0812">Transmembrane</keyword>
<dbReference type="PANTHER" id="PTHR42718">
    <property type="entry name" value="MAJOR FACILITATOR SUPERFAMILY MULTIDRUG TRANSPORTER MFSC"/>
    <property type="match status" value="1"/>
</dbReference>
<dbReference type="Proteomes" id="UP000324241">
    <property type="component" value="Unassembled WGS sequence"/>
</dbReference>
<feature type="transmembrane region" description="Helical" evidence="5">
    <location>
        <begin position="555"/>
        <end position="575"/>
    </location>
</feature>
<feature type="transmembrane region" description="Helical" evidence="5">
    <location>
        <begin position="446"/>
        <end position="467"/>
    </location>
</feature>
<evidence type="ECO:0000256" key="1">
    <source>
        <dbReference type="ARBA" id="ARBA00004141"/>
    </source>
</evidence>
<evidence type="ECO:0000256" key="4">
    <source>
        <dbReference type="ARBA" id="ARBA00023136"/>
    </source>
</evidence>
<accession>A0A5M9M9J9</accession>
<name>A0A5M9M9J9_9EURO</name>
<keyword evidence="4 5" id="KW-0472">Membrane</keyword>
<protein>
    <recommendedName>
        <fullName evidence="6">Major facilitator superfamily (MFS) profile domain-containing protein</fullName>
    </recommendedName>
</protein>
<feature type="transmembrane region" description="Helical" evidence="5">
    <location>
        <begin position="608"/>
        <end position="633"/>
    </location>
</feature>
<feature type="transmembrane region" description="Helical" evidence="5">
    <location>
        <begin position="340"/>
        <end position="362"/>
    </location>
</feature>
<feature type="transmembrane region" description="Helical" evidence="5">
    <location>
        <begin position="479"/>
        <end position="498"/>
    </location>
</feature>
<comment type="caution">
    <text evidence="7">The sequence shown here is derived from an EMBL/GenBank/DDBJ whole genome shotgun (WGS) entry which is preliminary data.</text>
</comment>
<feature type="transmembrane region" description="Helical" evidence="5">
    <location>
        <begin position="645"/>
        <end position="672"/>
    </location>
</feature>
<evidence type="ECO:0000256" key="5">
    <source>
        <dbReference type="SAM" id="Phobius"/>
    </source>
</evidence>
<dbReference type="VEuPathDB" id="FungiDB:EYZ11_006238"/>
<dbReference type="GO" id="GO:0016020">
    <property type="term" value="C:membrane"/>
    <property type="evidence" value="ECO:0007669"/>
    <property type="project" value="UniProtKB-SubCell"/>
</dbReference>
<feature type="transmembrane region" description="Helical" evidence="5">
    <location>
        <begin position="287"/>
        <end position="308"/>
    </location>
</feature>
<dbReference type="InterPro" id="IPR036259">
    <property type="entry name" value="MFS_trans_sf"/>
</dbReference>
<evidence type="ECO:0000313" key="8">
    <source>
        <dbReference type="Proteomes" id="UP000324241"/>
    </source>
</evidence>
<dbReference type="SUPFAM" id="SSF103473">
    <property type="entry name" value="MFS general substrate transporter"/>
    <property type="match status" value="1"/>
</dbReference>
<dbReference type="EMBL" id="QUQM01000008">
    <property type="protein sequence ID" value="KAA8641974.1"/>
    <property type="molecule type" value="Genomic_DNA"/>
</dbReference>
<feature type="transmembrane region" description="Helical" evidence="5">
    <location>
        <begin position="71"/>
        <end position="89"/>
    </location>
</feature>
<dbReference type="PANTHER" id="PTHR42718:SF27">
    <property type="entry name" value="TRANSPORTER, PUTATIVE-RELATED"/>
    <property type="match status" value="1"/>
</dbReference>
<organism evidence="7 8">
    <name type="scientific">Aspergillus tanneri</name>
    <dbReference type="NCBI Taxonomy" id="1220188"/>
    <lineage>
        <taxon>Eukaryota</taxon>
        <taxon>Fungi</taxon>
        <taxon>Dikarya</taxon>
        <taxon>Ascomycota</taxon>
        <taxon>Pezizomycotina</taxon>
        <taxon>Eurotiomycetes</taxon>
        <taxon>Eurotiomycetidae</taxon>
        <taxon>Eurotiales</taxon>
        <taxon>Aspergillaceae</taxon>
        <taxon>Aspergillus</taxon>
        <taxon>Aspergillus subgen. Circumdati</taxon>
    </lineage>
</organism>
<evidence type="ECO:0000259" key="6">
    <source>
        <dbReference type="PROSITE" id="PS50850"/>
    </source>
</evidence>
<feature type="transmembrane region" description="Helical" evidence="5">
    <location>
        <begin position="374"/>
        <end position="398"/>
    </location>
</feature>
<dbReference type="Pfam" id="PF07690">
    <property type="entry name" value="MFS_1"/>
    <property type="match status" value="1"/>
</dbReference>
<feature type="transmembrane region" description="Helical" evidence="5">
    <location>
        <begin position="518"/>
        <end position="543"/>
    </location>
</feature>
<feature type="transmembrane region" description="Helical" evidence="5">
    <location>
        <begin position="248"/>
        <end position="275"/>
    </location>
</feature>
<dbReference type="InterPro" id="IPR011701">
    <property type="entry name" value="MFS"/>
</dbReference>
<feature type="transmembrane region" description="Helical" evidence="5">
    <location>
        <begin position="315"/>
        <end position="334"/>
    </location>
</feature>
<gene>
    <name evidence="7" type="ORF">ATNIH1004_010913</name>
</gene>
<evidence type="ECO:0000256" key="3">
    <source>
        <dbReference type="ARBA" id="ARBA00022989"/>
    </source>
</evidence>